<dbReference type="InterPro" id="IPR027417">
    <property type="entry name" value="P-loop_NTPase"/>
</dbReference>
<evidence type="ECO:0000313" key="3">
    <source>
        <dbReference type="Proteomes" id="UP000652219"/>
    </source>
</evidence>
<dbReference type="Gene3D" id="3.40.50.300">
    <property type="entry name" value="P-loop containing nucleotide triphosphate hydrolases"/>
    <property type="match status" value="1"/>
</dbReference>
<evidence type="ECO:0008006" key="4">
    <source>
        <dbReference type="Google" id="ProtNLM"/>
    </source>
</evidence>
<dbReference type="SUPFAM" id="SSF52540">
    <property type="entry name" value="P-loop containing nucleoside triphosphate hydrolases"/>
    <property type="match status" value="1"/>
</dbReference>
<accession>A0A8H6IKL9</accession>
<dbReference type="Proteomes" id="UP000652219">
    <property type="component" value="Unassembled WGS sequence"/>
</dbReference>
<organism evidence="2 3">
    <name type="scientific">Colletotrichum sojae</name>
    <dbReference type="NCBI Taxonomy" id="2175907"/>
    <lineage>
        <taxon>Eukaryota</taxon>
        <taxon>Fungi</taxon>
        <taxon>Dikarya</taxon>
        <taxon>Ascomycota</taxon>
        <taxon>Pezizomycotina</taxon>
        <taxon>Sordariomycetes</taxon>
        <taxon>Hypocreomycetidae</taxon>
        <taxon>Glomerellales</taxon>
        <taxon>Glomerellaceae</taxon>
        <taxon>Colletotrichum</taxon>
        <taxon>Colletotrichum orchidearum species complex</taxon>
    </lineage>
</organism>
<dbReference type="EMBL" id="WIGN01000914">
    <property type="protein sequence ID" value="KAF6782349.1"/>
    <property type="molecule type" value="Genomic_DNA"/>
</dbReference>
<name>A0A8H6IKL9_9PEZI</name>
<feature type="region of interest" description="Disordered" evidence="1">
    <location>
        <begin position="224"/>
        <end position="244"/>
    </location>
</feature>
<keyword evidence="3" id="KW-1185">Reference proteome</keyword>
<comment type="caution">
    <text evidence="2">The sequence shown here is derived from an EMBL/GenBank/DDBJ whole genome shotgun (WGS) entry which is preliminary data.</text>
</comment>
<gene>
    <name evidence="2" type="ORF">CSOJ01_16009</name>
</gene>
<reference evidence="2 3" key="1">
    <citation type="journal article" date="2020" name="Phytopathology">
        <title>Genome Sequence Resources of Colletotrichum truncatum, C. plurivorum, C. musicola, and C. sojae: Four Species Pathogenic to Soybean (Glycine max).</title>
        <authorList>
            <person name="Rogerio F."/>
            <person name="Boufleur T.R."/>
            <person name="Ciampi-Guillardi M."/>
            <person name="Sukno S.A."/>
            <person name="Thon M.R."/>
            <person name="Massola Junior N.S."/>
            <person name="Baroncelli R."/>
        </authorList>
    </citation>
    <scope>NUCLEOTIDE SEQUENCE [LARGE SCALE GENOMIC DNA]</scope>
    <source>
        <strain evidence="2 3">LFN0009</strain>
    </source>
</reference>
<sequence>MAYQVVMMDETAGGVGNGQGPRSRLRSRSERKESELGGVEEGSCEMVRDWLRQGGGGKTVTYSSTIEGVERMAKALVCAAFYSSIGTTESKTSRLEAWRRGDGAEGGVIVATKALGLGIDVADVRGEVCRRMVLDEVMDGRVDRSGCDESKEACDICQQKVSDVWDGGWDWDEGEGEGEGEGERIREAFETSQQTGWFLIVYTFPYRVEKPHLESAIGRIRLLPHPHGPGSSPNLDALPDTCTK</sequence>
<protein>
    <recommendedName>
        <fullName evidence="4">Helicase C-terminal domain-containing protein</fullName>
    </recommendedName>
</protein>
<evidence type="ECO:0000313" key="2">
    <source>
        <dbReference type="EMBL" id="KAF6782349.1"/>
    </source>
</evidence>
<evidence type="ECO:0000256" key="1">
    <source>
        <dbReference type="SAM" id="MobiDB-lite"/>
    </source>
</evidence>
<feature type="non-terminal residue" evidence="2">
    <location>
        <position position="1"/>
    </location>
</feature>
<feature type="region of interest" description="Disordered" evidence="1">
    <location>
        <begin position="10"/>
        <end position="39"/>
    </location>
</feature>
<proteinExistence type="predicted"/>
<dbReference type="AlphaFoldDB" id="A0A8H6IKL9"/>